<protein>
    <submittedName>
        <fullName evidence="1">Uncharacterized protein</fullName>
    </submittedName>
</protein>
<proteinExistence type="predicted"/>
<reference evidence="1" key="1">
    <citation type="submission" date="2020-07" db="EMBL/GenBank/DDBJ databases">
        <title>Multicomponent nature underlies the extraordinary mechanical properties of spider dragline silk.</title>
        <authorList>
            <person name="Kono N."/>
            <person name="Nakamura H."/>
            <person name="Mori M."/>
            <person name="Yoshida Y."/>
            <person name="Ohtoshi R."/>
            <person name="Malay A.D."/>
            <person name="Moran D.A.P."/>
            <person name="Tomita M."/>
            <person name="Numata K."/>
            <person name="Arakawa K."/>
        </authorList>
    </citation>
    <scope>NUCLEOTIDE SEQUENCE</scope>
</reference>
<dbReference type="EMBL" id="BMAO01005464">
    <property type="protein sequence ID" value="GFR01623.1"/>
    <property type="molecule type" value="Genomic_DNA"/>
</dbReference>
<keyword evidence="2" id="KW-1185">Reference proteome</keyword>
<organism evidence="1 2">
    <name type="scientific">Trichonephila clavata</name>
    <name type="common">Joro spider</name>
    <name type="synonym">Nephila clavata</name>
    <dbReference type="NCBI Taxonomy" id="2740835"/>
    <lineage>
        <taxon>Eukaryota</taxon>
        <taxon>Metazoa</taxon>
        <taxon>Ecdysozoa</taxon>
        <taxon>Arthropoda</taxon>
        <taxon>Chelicerata</taxon>
        <taxon>Arachnida</taxon>
        <taxon>Araneae</taxon>
        <taxon>Araneomorphae</taxon>
        <taxon>Entelegynae</taxon>
        <taxon>Araneoidea</taxon>
        <taxon>Nephilidae</taxon>
        <taxon>Trichonephila</taxon>
    </lineage>
</organism>
<evidence type="ECO:0000313" key="1">
    <source>
        <dbReference type="EMBL" id="GFR01623.1"/>
    </source>
</evidence>
<dbReference type="Proteomes" id="UP000887116">
    <property type="component" value="Unassembled WGS sequence"/>
</dbReference>
<dbReference type="OrthoDB" id="10045182at2759"/>
<name>A0A8X6GDE1_TRICU</name>
<dbReference type="AlphaFoldDB" id="A0A8X6GDE1"/>
<gene>
    <name evidence="1" type="ORF">TNCT_268611</name>
</gene>
<evidence type="ECO:0000313" key="2">
    <source>
        <dbReference type="Proteomes" id="UP000887116"/>
    </source>
</evidence>
<sequence>MMHVLWSDESRYIIWQSDEAVCVGTFPDEHFQTDCIVPQMKLGSGLHRNQMGKTLWFLSKYFYNGSLSRHFGLQATYIAATVRRLSIFVQTSSCVLIYVARSSPTWFADRMFRN</sequence>
<comment type="caution">
    <text evidence="1">The sequence shown here is derived from an EMBL/GenBank/DDBJ whole genome shotgun (WGS) entry which is preliminary data.</text>
</comment>
<accession>A0A8X6GDE1</accession>